<dbReference type="EC" id="6.5.1.1" evidence="2"/>
<keyword evidence="14" id="KW-0238">DNA-binding</keyword>
<dbReference type="InterPro" id="IPR014144">
    <property type="entry name" value="LigD_PE_domain"/>
</dbReference>
<evidence type="ECO:0000256" key="11">
    <source>
        <dbReference type="ARBA" id="ARBA00022839"/>
    </source>
</evidence>
<dbReference type="GO" id="GO:0004527">
    <property type="term" value="F:exonuclease activity"/>
    <property type="evidence" value="ECO:0007669"/>
    <property type="project" value="UniProtKB-KW"/>
</dbReference>
<evidence type="ECO:0000256" key="19">
    <source>
        <dbReference type="ARBA" id="ARBA00029943"/>
    </source>
</evidence>
<evidence type="ECO:0000256" key="18">
    <source>
        <dbReference type="ARBA" id="ARBA00023268"/>
    </source>
</evidence>
<dbReference type="PANTHER" id="PTHR42705">
    <property type="entry name" value="BIFUNCTIONAL NON-HOMOLOGOUS END JOINING PROTEIN LIGD"/>
    <property type="match status" value="1"/>
</dbReference>
<evidence type="ECO:0000256" key="20">
    <source>
        <dbReference type="ARBA" id="ARBA00034003"/>
    </source>
</evidence>
<keyword evidence="9" id="KW-0227">DNA damage</keyword>
<evidence type="ECO:0000256" key="9">
    <source>
        <dbReference type="ARBA" id="ARBA00022763"/>
    </source>
</evidence>
<dbReference type="NCBIfam" id="TIGR02777">
    <property type="entry name" value="LigD_PE_dom"/>
    <property type="match status" value="1"/>
</dbReference>
<dbReference type="NCBIfam" id="TIGR02776">
    <property type="entry name" value="NHEJ_ligase_prk"/>
    <property type="match status" value="1"/>
</dbReference>
<dbReference type="EMBL" id="FOVF01000006">
    <property type="protein sequence ID" value="SFN16651.1"/>
    <property type="molecule type" value="Genomic_DNA"/>
</dbReference>
<gene>
    <name evidence="23" type="ORF">SAMN05216289_10613</name>
</gene>
<feature type="domain" description="ATP-dependent DNA ligase family profile" evidence="22">
    <location>
        <begin position="304"/>
        <end position="432"/>
    </location>
</feature>
<dbReference type="InterPro" id="IPR052171">
    <property type="entry name" value="NHEJ_LigD"/>
</dbReference>
<dbReference type="Pfam" id="PF13298">
    <property type="entry name" value="LigD_N"/>
    <property type="match status" value="1"/>
</dbReference>
<feature type="region of interest" description="Disordered" evidence="21">
    <location>
        <begin position="1"/>
        <end position="26"/>
    </location>
</feature>
<protein>
    <recommendedName>
        <fullName evidence="2">DNA ligase (ATP)</fullName>
        <ecNumber evidence="2">6.5.1.1</ecNumber>
    </recommendedName>
    <alternativeName>
        <fullName evidence="19">NHEJ DNA polymerase</fullName>
    </alternativeName>
</protein>
<comment type="cofactor">
    <cofactor evidence="1">
        <name>Mn(2+)</name>
        <dbReference type="ChEBI" id="CHEBI:29035"/>
    </cofactor>
</comment>
<comment type="catalytic activity">
    <reaction evidence="20">
        <text>ATP + (deoxyribonucleotide)n-3'-hydroxyl + 5'-phospho-(deoxyribonucleotide)m = (deoxyribonucleotide)n+m + AMP + diphosphate.</text>
        <dbReference type="EC" id="6.5.1.1"/>
    </reaction>
</comment>
<dbReference type="SUPFAM" id="SSF56091">
    <property type="entry name" value="DNA ligase/mRNA capping enzyme, catalytic domain"/>
    <property type="match status" value="1"/>
</dbReference>
<dbReference type="InterPro" id="IPR012340">
    <property type="entry name" value="NA-bd_OB-fold"/>
</dbReference>
<evidence type="ECO:0000256" key="3">
    <source>
        <dbReference type="ARBA" id="ARBA00022598"/>
    </source>
</evidence>
<dbReference type="CDD" id="cd04862">
    <property type="entry name" value="PaeLigD_Pol_like"/>
    <property type="match status" value="1"/>
</dbReference>
<keyword evidence="10" id="KW-0378">Hydrolase</keyword>
<keyword evidence="24" id="KW-1185">Reference proteome</keyword>
<dbReference type="CDD" id="cd07906">
    <property type="entry name" value="Adenylation_DNA_ligase_LigD_LigC"/>
    <property type="match status" value="1"/>
</dbReference>
<evidence type="ECO:0000256" key="21">
    <source>
        <dbReference type="SAM" id="MobiDB-lite"/>
    </source>
</evidence>
<dbReference type="SUPFAM" id="SSF50249">
    <property type="entry name" value="Nucleic acid-binding proteins"/>
    <property type="match status" value="1"/>
</dbReference>
<keyword evidence="5" id="KW-0548">Nucleotidyltransferase</keyword>
<keyword evidence="17" id="KW-0464">Manganese</keyword>
<dbReference type="Pfam" id="PF21686">
    <property type="entry name" value="LigD_Prim-Pol"/>
    <property type="match status" value="1"/>
</dbReference>
<dbReference type="GO" id="GO:0046872">
    <property type="term" value="F:metal ion binding"/>
    <property type="evidence" value="ECO:0007669"/>
    <property type="project" value="UniProtKB-KW"/>
</dbReference>
<feature type="compositionally biased region" description="Basic and acidic residues" evidence="21">
    <location>
        <begin position="8"/>
        <end position="17"/>
    </location>
</feature>
<evidence type="ECO:0000256" key="7">
    <source>
        <dbReference type="ARBA" id="ARBA00022723"/>
    </source>
</evidence>
<evidence type="ECO:0000313" key="23">
    <source>
        <dbReference type="EMBL" id="SFN16651.1"/>
    </source>
</evidence>
<dbReference type="InterPro" id="IPR014143">
    <property type="entry name" value="NHEJ_ligase_prk"/>
</dbReference>
<dbReference type="InterPro" id="IPR014145">
    <property type="entry name" value="LigD_pol_dom"/>
</dbReference>
<dbReference type="GO" id="GO:0003677">
    <property type="term" value="F:DNA binding"/>
    <property type="evidence" value="ECO:0007669"/>
    <property type="project" value="UniProtKB-KW"/>
</dbReference>
<evidence type="ECO:0000256" key="14">
    <source>
        <dbReference type="ARBA" id="ARBA00023125"/>
    </source>
</evidence>
<feature type="region of interest" description="Disordered" evidence="21">
    <location>
        <begin position="509"/>
        <end position="543"/>
    </location>
</feature>
<keyword evidence="6" id="KW-0540">Nuclease</keyword>
<evidence type="ECO:0000256" key="17">
    <source>
        <dbReference type="ARBA" id="ARBA00023211"/>
    </source>
</evidence>
<name>A0A1I4WS40_9GAMM</name>
<dbReference type="STRING" id="578942.SAMN05216289_10613"/>
<dbReference type="Pfam" id="PF01068">
    <property type="entry name" value="DNA_ligase_A_M"/>
    <property type="match status" value="1"/>
</dbReference>
<dbReference type="Pfam" id="PF04679">
    <property type="entry name" value="DNA_ligase_A_C"/>
    <property type="match status" value="1"/>
</dbReference>
<evidence type="ECO:0000256" key="1">
    <source>
        <dbReference type="ARBA" id="ARBA00001936"/>
    </source>
</evidence>
<evidence type="ECO:0000256" key="16">
    <source>
        <dbReference type="ARBA" id="ARBA00023204"/>
    </source>
</evidence>
<dbReference type="Proteomes" id="UP000198575">
    <property type="component" value="Unassembled WGS sequence"/>
</dbReference>
<keyword evidence="16" id="KW-0234">DNA repair</keyword>
<keyword evidence="3 23" id="KW-0436">Ligase</keyword>
<dbReference type="InterPro" id="IPR033651">
    <property type="entry name" value="PaeLigD_Pol-like"/>
</dbReference>
<dbReference type="OrthoDB" id="9802472at2"/>
<dbReference type="Gene3D" id="3.30.1490.70">
    <property type="match status" value="1"/>
</dbReference>
<evidence type="ECO:0000256" key="8">
    <source>
        <dbReference type="ARBA" id="ARBA00022741"/>
    </source>
</evidence>
<organism evidence="23 24">
    <name type="scientific">Dokdonella immobilis</name>
    <dbReference type="NCBI Taxonomy" id="578942"/>
    <lineage>
        <taxon>Bacteria</taxon>
        <taxon>Pseudomonadati</taxon>
        <taxon>Pseudomonadota</taxon>
        <taxon>Gammaproteobacteria</taxon>
        <taxon>Lysobacterales</taxon>
        <taxon>Rhodanobacteraceae</taxon>
        <taxon>Dokdonella</taxon>
    </lineage>
</organism>
<reference evidence="23 24" key="1">
    <citation type="submission" date="2016-10" db="EMBL/GenBank/DDBJ databases">
        <authorList>
            <person name="de Groot N.N."/>
        </authorList>
    </citation>
    <scope>NUCLEOTIDE SEQUENCE [LARGE SCALE GENOMIC DNA]</scope>
    <source>
        <strain evidence="23 24">CGMCC 1.7659</strain>
    </source>
</reference>
<keyword evidence="13" id="KW-0239">DNA-directed DNA polymerase</keyword>
<dbReference type="Gene3D" id="2.40.50.140">
    <property type="entry name" value="Nucleic acid-binding proteins"/>
    <property type="match status" value="1"/>
</dbReference>
<evidence type="ECO:0000256" key="13">
    <source>
        <dbReference type="ARBA" id="ARBA00022932"/>
    </source>
</evidence>
<dbReference type="Gene3D" id="3.90.920.10">
    <property type="entry name" value="DNA primase, PRIM domain"/>
    <property type="match status" value="1"/>
</dbReference>
<dbReference type="NCBIfam" id="TIGR02778">
    <property type="entry name" value="ligD_pol"/>
    <property type="match status" value="1"/>
</dbReference>
<dbReference type="AlphaFoldDB" id="A0A1I4WS40"/>
<dbReference type="Gene3D" id="3.30.470.30">
    <property type="entry name" value="DNA ligase/mRNA capping enzyme"/>
    <property type="match status" value="1"/>
</dbReference>
<dbReference type="InterPro" id="IPR012309">
    <property type="entry name" value="DNA_ligase_ATP-dep_C"/>
</dbReference>
<dbReference type="GO" id="GO:0003887">
    <property type="term" value="F:DNA-directed DNA polymerase activity"/>
    <property type="evidence" value="ECO:0007669"/>
    <property type="project" value="UniProtKB-KW"/>
</dbReference>
<dbReference type="RefSeq" id="WP_092406068.1">
    <property type="nucleotide sequence ID" value="NZ_FOVF01000006.1"/>
</dbReference>
<dbReference type="InterPro" id="IPR014146">
    <property type="entry name" value="LigD_ligase_dom"/>
</dbReference>
<keyword evidence="12" id="KW-0067">ATP-binding</keyword>
<evidence type="ECO:0000256" key="5">
    <source>
        <dbReference type="ARBA" id="ARBA00022695"/>
    </source>
</evidence>
<dbReference type="PROSITE" id="PS50160">
    <property type="entry name" value="DNA_LIGASE_A3"/>
    <property type="match status" value="1"/>
</dbReference>
<dbReference type="GO" id="GO:0005524">
    <property type="term" value="F:ATP binding"/>
    <property type="evidence" value="ECO:0007669"/>
    <property type="project" value="UniProtKB-KW"/>
</dbReference>
<keyword evidence="4" id="KW-0808">Transferase</keyword>
<evidence type="ECO:0000259" key="22">
    <source>
        <dbReference type="PROSITE" id="PS50160"/>
    </source>
</evidence>
<evidence type="ECO:0000256" key="12">
    <source>
        <dbReference type="ARBA" id="ARBA00022840"/>
    </source>
</evidence>
<evidence type="ECO:0000256" key="10">
    <source>
        <dbReference type="ARBA" id="ARBA00022801"/>
    </source>
</evidence>
<dbReference type="GO" id="GO:0006310">
    <property type="term" value="P:DNA recombination"/>
    <property type="evidence" value="ECO:0007669"/>
    <property type="project" value="UniProtKB-KW"/>
</dbReference>
<keyword evidence="8" id="KW-0547">Nucleotide-binding</keyword>
<dbReference type="InterPro" id="IPR012310">
    <property type="entry name" value="DNA_ligase_ATP-dep_cent"/>
</dbReference>
<sequence>MPLQTYRSKRDFSRTREPSAGGKRGGRRFVVQLHHASHRHYDFRLELDGALKSWAVPKGPSLDPTVKRLAVEVEDHPLAYATFEGDIAEGNYGAGHVDIFDSGTWEAEGSARAGLEAGELKFTLHGAILRGSWVLVRTRRRGGKPQWLLIKHRDAFARAAEADDFLDRRSDRPRATKRLPAKPAAAARQRRAAAPPSPEELPGSVPQRITTAAFKAELCKPADKPPRGSHWLHEPKWDGYRLLAAVAGGKVRLWSRNGIEWTGRLPAIARAIAGLGLRSARLDGEIIVLDDGRDSFNALQERLAGDNGADILYMLFDVIHADGRSFAEVPLLARKAWLAALLAAHPDPLLRYSEHEVGHGPALFAQAAANGLEGLVSKRIDSVYRGARNGDWVKSKARLSDEFIVVGFTEPKGHRRGLGALLLAKPHGRGLRYAGRVGTGIGNERLRMLRRRLDASVIDDAPVPTERMARADLDGAHWVTPELVVEVYFQGVGNRGLLRQPAFKALREDKSRADVAPDTVGHPAARRSGQSARTPRAERKNSAMANSRIEISHPQRLVYAETGRTKQDVADYYRAVAPWLLAEIEGRPLSIVRCPDGVGEGCFFQKHATRGIGKHVHGVMIREKSGRNRYLCIDDVEGLLELVQMNALEFHPWGARSAAPERADRMVFDLDPGPGASWGEVKRAARRLHRQLDSVGLQAFLRTSGGKGLHLVVPLKPSVEWDAVKAFARAVAEAMVKLDPERFVSVADKSRRKGRIFIDWLRNAHGATSIASYSLRARESAGVAMPIAWEDLARVRKPDQFTLKNALSWIDRRAADPWAAIARIEQSLPDLDAL</sequence>
<dbReference type="GO" id="GO:0006281">
    <property type="term" value="P:DNA repair"/>
    <property type="evidence" value="ECO:0007669"/>
    <property type="project" value="UniProtKB-KW"/>
</dbReference>
<dbReference type="CDD" id="cd07971">
    <property type="entry name" value="OBF_DNA_ligase_LigD"/>
    <property type="match status" value="1"/>
</dbReference>
<evidence type="ECO:0000256" key="6">
    <source>
        <dbReference type="ARBA" id="ARBA00022722"/>
    </source>
</evidence>
<keyword evidence="15" id="KW-0233">DNA recombination</keyword>
<keyword evidence="18" id="KW-0511">Multifunctional enzyme</keyword>
<accession>A0A1I4WS40</accession>
<evidence type="ECO:0000256" key="15">
    <source>
        <dbReference type="ARBA" id="ARBA00023172"/>
    </source>
</evidence>
<dbReference type="PANTHER" id="PTHR42705:SF2">
    <property type="entry name" value="BIFUNCTIONAL NON-HOMOLOGOUS END JOINING PROTEIN LIGD"/>
    <property type="match status" value="1"/>
</dbReference>
<evidence type="ECO:0000256" key="2">
    <source>
        <dbReference type="ARBA" id="ARBA00012727"/>
    </source>
</evidence>
<evidence type="ECO:0000313" key="24">
    <source>
        <dbReference type="Proteomes" id="UP000198575"/>
    </source>
</evidence>
<dbReference type="GO" id="GO:0003910">
    <property type="term" value="F:DNA ligase (ATP) activity"/>
    <property type="evidence" value="ECO:0007669"/>
    <property type="project" value="UniProtKB-EC"/>
</dbReference>
<evidence type="ECO:0000256" key="4">
    <source>
        <dbReference type="ARBA" id="ARBA00022679"/>
    </source>
</evidence>
<feature type="region of interest" description="Disordered" evidence="21">
    <location>
        <begin position="167"/>
        <end position="205"/>
    </location>
</feature>
<dbReference type="NCBIfam" id="TIGR02779">
    <property type="entry name" value="NHEJ_ligase_lig"/>
    <property type="match status" value="1"/>
</dbReference>
<dbReference type="NCBIfam" id="NF004628">
    <property type="entry name" value="PRK05972.1"/>
    <property type="match status" value="1"/>
</dbReference>
<keyword evidence="7" id="KW-0479">Metal-binding</keyword>
<keyword evidence="11" id="KW-0269">Exonuclease</keyword>
<proteinExistence type="predicted"/>